<organism evidence="8 9">
    <name type="scientific">Pseudolycoriella hygida</name>
    <dbReference type="NCBI Taxonomy" id="35572"/>
    <lineage>
        <taxon>Eukaryota</taxon>
        <taxon>Metazoa</taxon>
        <taxon>Ecdysozoa</taxon>
        <taxon>Arthropoda</taxon>
        <taxon>Hexapoda</taxon>
        <taxon>Insecta</taxon>
        <taxon>Pterygota</taxon>
        <taxon>Neoptera</taxon>
        <taxon>Endopterygota</taxon>
        <taxon>Diptera</taxon>
        <taxon>Nematocera</taxon>
        <taxon>Sciaroidea</taxon>
        <taxon>Sciaridae</taxon>
        <taxon>Pseudolycoriella</taxon>
    </lineage>
</organism>
<dbReference type="PRINTS" id="PR00259">
    <property type="entry name" value="TMFOUR"/>
</dbReference>
<gene>
    <name evidence="8" type="primary">CD63_3</name>
    <name evidence="8" type="ORF">Bhyg_15738</name>
</gene>
<evidence type="ECO:0000256" key="4">
    <source>
        <dbReference type="ARBA" id="ARBA00022989"/>
    </source>
</evidence>
<dbReference type="Pfam" id="PF00335">
    <property type="entry name" value="Tetraspanin"/>
    <property type="match status" value="1"/>
</dbReference>
<feature type="non-terminal residue" evidence="8">
    <location>
        <position position="275"/>
    </location>
</feature>
<keyword evidence="6" id="KW-1015">Disulfide bond</keyword>
<proteinExistence type="inferred from homology"/>
<keyword evidence="4 7" id="KW-1133">Transmembrane helix</keyword>
<feature type="transmembrane region" description="Helical" evidence="7">
    <location>
        <begin position="93"/>
        <end position="113"/>
    </location>
</feature>
<evidence type="ECO:0000256" key="1">
    <source>
        <dbReference type="ARBA" id="ARBA00004141"/>
    </source>
</evidence>
<feature type="disulfide bond" evidence="6">
    <location>
        <begin position="183"/>
        <end position="203"/>
    </location>
</feature>
<dbReference type="OrthoDB" id="10033535at2759"/>
<evidence type="ECO:0000256" key="6">
    <source>
        <dbReference type="PIRSR" id="PIRSR002419-1"/>
    </source>
</evidence>
<feature type="transmembrane region" description="Helical" evidence="7">
    <location>
        <begin position="238"/>
        <end position="263"/>
    </location>
</feature>
<dbReference type="PIRSF" id="PIRSF002419">
    <property type="entry name" value="Tetraspanin"/>
    <property type="match status" value="1"/>
</dbReference>
<comment type="similarity">
    <text evidence="2 7">Belongs to the tetraspanin (TM4SF) family.</text>
</comment>
<evidence type="ECO:0000256" key="2">
    <source>
        <dbReference type="ARBA" id="ARBA00006840"/>
    </source>
</evidence>
<accession>A0A9Q0MK68</accession>
<dbReference type="PANTHER" id="PTHR19282">
    <property type="entry name" value="TETRASPANIN"/>
    <property type="match status" value="1"/>
</dbReference>
<keyword evidence="9" id="KW-1185">Reference proteome</keyword>
<keyword evidence="5 7" id="KW-0472">Membrane</keyword>
<keyword evidence="3 7" id="KW-0812">Transmembrane</keyword>
<feature type="disulfide bond" evidence="6">
    <location>
        <begin position="182"/>
        <end position="216"/>
    </location>
</feature>
<dbReference type="Proteomes" id="UP001151699">
    <property type="component" value="Unassembled WGS sequence"/>
</dbReference>
<feature type="transmembrane region" description="Helical" evidence="7">
    <location>
        <begin position="120"/>
        <end position="144"/>
    </location>
</feature>
<dbReference type="EMBL" id="WJQU01002620">
    <property type="protein sequence ID" value="KAJ6632652.1"/>
    <property type="molecule type" value="Genomic_DNA"/>
</dbReference>
<reference evidence="8" key="1">
    <citation type="submission" date="2022-07" db="EMBL/GenBank/DDBJ databases">
        <authorList>
            <person name="Trinca V."/>
            <person name="Uliana J.V.C."/>
            <person name="Torres T.T."/>
            <person name="Ward R.J."/>
            <person name="Monesi N."/>
        </authorList>
    </citation>
    <scope>NUCLEOTIDE SEQUENCE</scope>
    <source>
        <strain evidence="8">HSMRA1968</strain>
        <tissue evidence="8">Whole embryos</tissue>
    </source>
</reference>
<name>A0A9Q0MK68_9DIPT</name>
<dbReference type="SUPFAM" id="SSF48652">
    <property type="entry name" value="Tetraspanin"/>
    <property type="match status" value="1"/>
</dbReference>
<evidence type="ECO:0000313" key="8">
    <source>
        <dbReference type="EMBL" id="KAJ6632652.1"/>
    </source>
</evidence>
<comment type="subcellular location">
    <subcellularLocation>
        <location evidence="1 7">Membrane</location>
        <topology evidence="1 7">Multi-pass membrane protein</topology>
    </subcellularLocation>
</comment>
<evidence type="ECO:0000256" key="3">
    <source>
        <dbReference type="ARBA" id="ARBA00022692"/>
    </source>
</evidence>
<dbReference type="InterPro" id="IPR018499">
    <property type="entry name" value="Tetraspanin/Peripherin"/>
</dbReference>
<dbReference type="GO" id="GO:0005886">
    <property type="term" value="C:plasma membrane"/>
    <property type="evidence" value="ECO:0007669"/>
    <property type="project" value="TreeGrafter"/>
</dbReference>
<dbReference type="Gene3D" id="1.10.1450.10">
    <property type="entry name" value="Tetraspanin"/>
    <property type="match status" value="1"/>
</dbReference>
<dbReference type="PROSITE" id="PS00421">
    <property type="entry name" value="TM4_1"/>
    <property type="match status" value="1"/>
</dbReference>
<dbReference type="PANTHER" id="PTHR19282:SF456">
    <property type="entry name" value="CD63 MOLECULE"/>
    <property type="match status" value="1"/>
</dbReference>
<comment type="caution">
    <text evidence="8">The sequence shown here is derived from an EMBL/GenBank/DDBJ whole genome shotgun (WGS) entry which is preliminary data.</text>
</comment>
<sequence>LSHIKTLPCFYQQLYTMQRPMYHLKHRKSGLTLAIQMANLTGSANFVKYLLFIINFCLVITGIIILSVGATVQGVYHGVNGFLDDNYFTIPKLLIAIGVIIFIVAFFGCCGAIKENYCMVLTFSVLMISIFILEFSAGISGYVLRNEAAQMLRGNLEKTMADYPKYQYISALWDEVQKDFECCGLDKPGDWMKDPTNGIPVSCCKVESGTIGSINCTEENSFQQGCLKLLTIYIEDHAVSLGTAGVIVALVQLVGVALTCYIAKKIRLTYHHSSF</sequence>
<dbReference type="InterPro" id="IPR000301">
    <property type="entry name" value="Tetraspanin_animals"/>
</dbReference>
<evidence type="ECO:0000256" key="5">
    <source>
        <dbReference type="ARBA" id="ARBA00023136"/>
    </source>
</evidence>
<protein>
    <recommendedName>
        <fullName evidence="7">Tetraspanin</fullName>
    </recommendedName>
</protein>
<feature type="transmembrane region" description="Helical" evidence="7">
    <location>
        <begin position="49"/>
        <end position="73"/>
    </location>
</feature>
<dbReference type="InterPro" id="IPR008952">
    <property type="entry name" value="Tetraspanin_EC2_sf"/>
</dbReference>
<evidence type="ECO:0000313" key="9">
    <source>
        <dbReference type="Proteomes" id="UP001151699"/>
    </source>
</evidence>
<dbReference type="InterPro" id="IPR018503">
    <property type="entry name" value="Tetraspanin_CS"/>
</dbReference>
<evidence type="ECO:0000256" key="7">
    <source>
        <dbReference type="RuleBase" id="RU361218"/>
    </source>
</evidence>
<dbReference type="AlphaFoldDB" id="A0A9Q0MK68"/>
<dbReference type="CDD" id="cd03127">
    <property type="entry name" value="tetraspanin_LEL"/>
    <property type="match status" value="1"/>
</dbReference>